<evidence type="ECO:0000313" key="3">
    <source>
        <dbReference type="EMBL" id="OGF25042.1"/>
    </source>
</evidence>
<accession>A0A1F5SEP3</accession>
<protein>
    <recommendedName>
        <fullName evidence="5">DUF5667 domain-containing protein</fullName>
    </recommendedName>
</protein>
<comment type="caution">
    <text evidence="3">The sequence shown here is derived from an EMBL/GenBank/DDBJ whole genome shotgun (WGS) entry which is preliminary data.</text>
</comment>
<gene>
    <name evidence="3" type="ORF">A2227_06870</name>
</gene>
<dbReference type="PROSITE" id="PS51257">
    <property type="entry name" value="PROKAR_LIPOPROTEIN"/>
    <property type="match status" value="1"/>
</dbReference>
<feature type="chain" id="PRO_5009521197" description="DUF5667 domain-containing protein" evidence="2">
    <location>
        <begin position="24"/>
        <end position="493"/>
    </location>
</feature>
<proteinExistence type="predicted"/>
<sequence>MKRKFIFLAMLVVLLAVSGCGKKNEGEAGSALEQELFEKTLAGSKQYLELRIKTDDILVNARKYGGYEKWKAEMDGLIGEWDDMAKKAEELEKIADEYIPSELGLVKGAKAVTKEEINNVFDKAPAGKKIKTLAKFLGVDAKRAFLMLKQTQEEVKAEAWTEAGDQFKKLENSAIVIKDGCKVAGFVGGVIISGGTAGFAAASTMTKAAVIIGGADLTMEVTEDAANIALGNDNEISELVGDVRKITEPAAAILSITSLPENLASGFDKFNGVMIAIDQFRSAAQEGKVVGIALPAYNNKDRETEIEAATGSTEEIRDWLKENGYEVEEKIETEEEKTKSEAEAEAVPEPVGQESNTETQEQARESASDTQKAKASGESGVSVNFVSPTEGIFLVSQARMWKAEISGTESGETTKCYWSFYIDGALHKEMPGTCHFTSTFIDKPGSLRAEVKVEVLKNRVVYDENGNFVESVKDVVDTITASRDYSVVKTIKN</sequence>
<evidence type="ECO:0008006" key="5">
    <source>
        <dbReference type="Google" id="ProtNLM"/>
    </source>
</evidence>
<reference evidence="3 4" key="1">
    <citation type="journal article" date="2016" name="Nat. Commun.">
        <title>Thousands of microbial genomes shed light on interconnected biogeochemical processes in an aquifer system.</title>
        <authorList>
            <person name="Anantharaman K."/>
            <person name="Brown C.T."/>
            <person name="Hug L.A."/>
            <person name="Sharon I."/>
            <person name="Castelle C.J."/>
            <person name="Probst A.J."/>
            <person name="Thomas B.C."/>
            <person name="Singh A."/>
            <person name="Wilkins M.J."/>
            <person name="Karaoz U."/>
            <person name="Brodie E.L."/>
            <person name="Williams K.H."/>
            <person name="Hubbard S.S."/>
            <person name="Banfield J.F."/>
        </authorList>
    </citation>
    <scope>NUCLEOTIDE SEQUENCE [LARGE SCALE GENOMIC DNA]</scope>
</reference>
<feature type="region of interest" description="Disordered" evidence="1">
    <location>
        <begin position="330"/>
        <end position="379"/>
    </location>
</feature>
<dbReference type="Proteomes" id="UP000178367">
    <property type="component" value="Unassembled WGS sequence"/>
</dbReference>
<feature type="signal peptide" evidence="2">
    <location>
        <begin position="1"/>
        <end position="23"/>
    </location>
</feature>
<dbReference type="AlphaFoldDB" id="A0A1F5SEP3"/>
<keyword evidence="2" id="KW-0732">Signal</keyword>
<dbReference type="EMBL" id="MFGB01000023">
    <property type="protein sequence ID" value="OGF25042.1"/>
    <property type="molecule type" value="Genomic_DNA"/>
</dbReference>
<dbReference type="STRING" id="1797994.A2227_06870"/>
<name>A0A1F5SEP3_9BACT</name>
<organism evidence="3 4">
    <name type="scientific">Candidatus Falkowbacteria bacterium RIFOXYA2_FULL_47_19</name>
    <dbReference type="NCBI Taxonomy" id="1797994"/>
    <lineage>
        <taxon>Bacteria</taxon>
        <taxon>Candidatus Falkowiibacteriota</taxon>
    </lineage>
</organism>
<evidence type="ECO:0000256" key="2">
    <source>
        <dbReference type="SAM" id="SignalP"/>
    </source>
</evidence>
<evidence type="ECO:0000313" key="4">
    <source>
        <dbReference type="Proteomes" id="UP000178367"/>
    </source>
</evidence>
<evidence type="ECO:0000256" key="1">
    <source>
        <dbReference type="SAM" id="MobiDB-lite"/>
    </source>
</evidence>
<feature type="compositionally biased region" description="Basic and acidic residues" evidence="1">
    <location>
        <begin position="330"/>
        <end position="342"/>
    </location>
</feature>